<evidence type="ECO:0000256" key="9">
    <source>
        <dbReference type="ARBA" id="ARBA00047781"/>
    </source>
</evidence>
<gene>
    <name evidence="11" type="ORF">FB4_0293</name>
</gene>
<dbReference type="GO" id="GO:0003883">
    <property type="term" value="F:CTP synthase activity"/>
    <property type="evidence" value="ECO:0007669"/>
    <property type="project" value="UniProtKB-EC"/>
</dbReference>
<dbReference type="RefSeq" id="WP_007933114.1">
    <property type="nucleotide sequence ID" value="NZ_AKVJ01000022.1"/>
</dbReference>
<dbReference type="GO" id="GO:0044210">
    <property type="term" value="P:'de novo' CTP biosynthetic process"/>
    <property type="evidence" value="ECO:0007669"/>
    <property type="project" value="UniProtKB-UniPathway"/>
</dbReference>
<dbReference type="OrthoDB" id="3286005at2"/>
<dbReference type="InterPro" id="IPR004468">
    <property type="entry name" value="CTP_synthase"/>
</dbReference>
<dbReference type="Proteomes" id="UP000004324">
    <property type="component" value="Unassembled WGS sequence"/>
</dbReference>
<keyword evidence="11" id="KW-0808">Transferase</keyword>
<dbReference type="GO" id="GO:0042802">
    <property type="term" value="F:identical protein binding"/>
    <property type="evidence" value="ECO:0007669"/>
    <property type="project" value="TreeGrafter"/>
</dbReference>
<evidence type="ECO:0000256" key="3">
    <source>
        <dbReference type="ARBA" id="ARBA00012291"/>
    </source>
</evidence>
<organism evidence="11 12">
    <name type="scientific">Pelosinus fermentans B4</name>
    <dbReference type="NCBI Taxonomy" id="1149862"/>
    <lineage>
        <taxon>Bacteria</taxon>
        <taxon>Bacillati</taxon>
        <taxon>Bacillota</taxon>
        <taxon>Negativicutes</taxon>
        <taxon>Selenomonadales</taxon>
        <taxon>Sporomusaceae</taxon>
        <taxon>Pelosinus</taxon>
    </lineage>
</organism>
<comment type="similarity">
    <text evidence="2">Belongs to the CTP synthase family.</text>
</comment>
<dbReference type="EMBL" id="AKVJ01000022">
    <property type="protein sequence ID" value="EIW18768.1"/>
    <property type="molecule type" value="Genomic_DNA"/>
</dbReference>
<dbReference type="PANTHER" id="PTHR11550:SF0">
    <property type="entry name" value="CTP SYNTHASE-RELATED"/>
    <property type="match status" value="1"/>
</dbReference>
<dbReference type="SUPFAM" id="SSF52317">
    <property type="entry name" value="Class I glutamine amidotransferase-like"/>
    <property type="match status" value="1"/>
</dbReference>
<reference evidence="11 12" key="1">
    <citation type="journal article" date="2012" name="J. Bacteriol.">
        <title>Draft Genome Sequences for Two Metal-Reducing Pelosinus fermentans Strains Isolated from a Cr(VI)-Contaminated Site and for Type Strain R7.</title>
        <authorList>
            <person name="Brown S.D."/>
            <person name="Podar M."/>
            <person name="Klingeman D.M."/>
            <person name="Johnson C.M."/>
            <person name="Yang Z.K."/>
            <person name="Utturkar S.M."/>
            <person name="Land M.L."/>
            <person name="Mosher J.J."/>
            <person name="Hurt R.A.Jr."/>
            <person name="Phelps T.J."/>
            <person name="Palumbo A.V."/>
            <person name="Arkin A.P."/>
            <person name="Hazen T.C."/>
            <person name="Elias D.A."/>
        </authorList>
    </citation>
    <scope>NUCLEOTIDE SEQUENCE [LARGE SCALE GENOMIC DNA]</scope>
    <source>
        <strain evidence="11 12">B4</strain>
    </source>
</reference>
<evidence type="ECO:0000256" key="1">
    <source>
        <dbReference type="ARBA" id="ARBA00005171"/>
    </source>
</evidence>
<protein>
    <recommendedName>
        <fullName evidence="3">CTP synthase (glutamine hydrolyzing)</fullName>
        <ecNumber evidence="3">6.3.4.2</ecNumber>
    </recommendedName>
</protein>
<dbReference type="GO" id="GO:0005524">
    <property type="term" value="F:ATP binding"/>
    <property type="evidence" value="ECO:0007669"/>
    <property type="project" value="UniProtKB-KW"/>
</dbReference>
<evidence type="ECO:0000256" key="6">
    <source>
        <dbReference type="ARBA" id="ARBA00022840"/>
    </source>
</evidence>
<evidence type="ECO:0000256" key="8">
    <source>
        <dbReference type="ARBA" id="ARBA00022975"/>
    </source>
</evidence>
<dbReference type="Gene3D" id="3.40.50.880">
    <property type="match status" value="1"/>
</dbReference>
<evidence type="ECO:0000313" key="12">
    <source>
        <dbReference type="Proteomes" id="UP000004324"/>
    </source>
</evidence>
<sequence>MGSVIKIGIIGDYDGRPSHIATDEAIKHCAVKFGLTLKSKWLSTKSLEGGVEQKLNSFDGLWCAPGSPYKSMLGAINAIRFARENNYPFIGTCGGFQHAVIEYARNVLQIKAIQDVEFDPYSPNMFINALSCSLIGQTRHIFIAKNSKIYDIYGTTEIEEKYNCNFGLNKEFQAKLDQNGFKVIGTDGEGEARIMVLEQNNFFVATLFQPQLSSTYEIPHPLIMAYLSYVKN</sequence>
<comment type="catalytic activity">
    <reaction evidence="9">
        <text>UTP + L-glutamine + ATP + H2O = CTP + L-glutamate + ADP + phosphate + 2 H(+)</text>
        <dbReference type="Rhea" id="RHEA:26426"/>
        <dbReference type="ChEBI" id="CHEBI:15377"/>
        <dbReference type="ChEBI" id="CHEBI:15378"/>
        <dbReference type="ChEBI" id="CHEBI:29985"/>
        <dbReference type="ChEBI" id="CHEBI:30616"/>
        <dbReference type="ChEBI" id="CHEBI:37563"/>
        <dbReference type="ChEBI" id="CHEBI:43474"/>
        <dbReference type="ChEBI" id="CHEBI:46398"/>
        <dbReference type="ChEBI" id="CHEBI:58359"/>
        <dbReference type="ChEBI" id="CHEBI:456216"/>
        <dbReference type="EC" id="6.3.4.2"/>
    </reaction>
</comment>
<evidence type="ECO:0000259" key="10">
    <source>
        <dbReference type="Pfam" id="PF00117"/>
    </source>
</evidence>
<comment type="caution">
    <text evidence="11">The sequence shown here is derived from an EMBL/GenBank/DDBJ whole genome shotgun (WGS) entry which is preliminary data.</text>
</comment>
<dbReference type="Pfam" id="PF00117">
    <property type="entry name" value="GATase"/>
    <property type="match status" value="1"/>
</dbReference>
<evidence type="ECO:0000256" key="5">
    <source>
        <dbReference type="ARBA" id="ARBA00022741"/>
    </source>
</evidence>
<dbReference type="GO" id="GO:0005829">
    <property type="term" value="C:cytosol"/>
    <property type="evidence" value="ECO:0007669"/>
    <property type="project" value="TreeGrafter"/>
</dbReference>
<dbReference type="PANTHER" id="PTHR11550">
    <property type="entry name" value="CTP SYNTHASE"/>
    <property type="match status" value="1"/>
</dbReference>
<keyword evidence="6" id="KW-0067">ATP-binding</keyword>
<keyword evidence="12" id="KW-1185">Reference proteome</keyword>
<dbReference type="NCBIfam" id="NF004836">
    <property type="entry name" value="PRK06186.1"/>
    <property type="match status" value="1"/>
</dbReference>
<dbReference type="InterPro" id="IPR029062">
    <property type="entry name" value="Class_I_gatase-like"/>
</dbReference>
<keyword evidence="7 11" id="KW-0315">Glutamine amidotransferase</keyword>
<dbReference type="EC" id="6.3.4.2" evidence="3"/>
<evidence type="ECO:0000313" key="11">
    <source>
        <dbReference type="EMBL" id="EIW18768.1"/>
    </source>
</evidence>
<comment type="pathway">
    <text evidence="1">Pyrimidine metabolism; CTP biosynthesis via de novo pathway; CTP from UDP: step 2/2.</text>
</comment>
<dbReference type="AlphaFoldDB" id="I8RGJ8"/>
<keyword evidence="8" id="KW-0665">Pyrimidine biosynthesis</keyword>
<evidence type="ECO:0000256" key="4">
    <source>
        <dbReference type="ARBA" id="ARBA00022598"/>
    </source>
</evidence>
<name>I8RGJ8_9FIRM</name>
<evidence type="ECO:0000256" key="7">
    <source>
        <dbReference type="ARBA" id="ARBA00022962"/>
    </source>
</evidence>
<dbReference type="PATRIC" id="fig|1149862.3.peg.1705"/>
<evidence type="ECO:0000256" key="2">
    <source>
        <dbReference type="ARBA" id="ARBA00007533"/>
    </source>
</evidence>
<dbReference type="GO" id="GO:0019856">
    <property type="term" value="P:pyrimidine nucleobase biosynthetic process"/>
    <property type="evidence" value="ECO:0007669"/>
    <property type="project" value="TreeGrafter"/>
</dbReference>
<dbReference type="PROSITE" id="PS51273">
    <property type="entry name" value="GATASE_TYPE_1"/>
    <property type="match status" value="1"/>
</dbReference>
<dbReference type="GO" id="GO:0016740">
    <property type="term" value="F:transferase activity"/>
    <property type="evidence" value="ECO:0007669"/>
    <property type="project" value="UniProtKB-KW"/>
</dbReference>
<feature type="domain" description="Glutamine amidotransferase" evidence="10">
    <location>
        <begin position="23"/>
        <end position="222"/>
    </location>
</feature>
<dbReference type="InterPro" id="IPR017926">
    <property type="entry name" value="GATASE"/>
</dbReference>
<keyword evidence="5" id="KW-0547">Nucleotide-binding</keyword>
<dbReference type="UniPathway" id="UPA00159">
    <property type="reaction ID" value="UER00277"/>
</dbReference>
<proteinExistence type="inferred from homology"/>
<accession>I8RGJ8</accession>
<keyword evidence="4" id="KW-0436">Ligase</keyword>